<evidence type="ECO:0000313" key="2">
    <source>
        <dbReference type="Proteomes" id="UP001464891"/>
    </source>
</evidence>
<dbReference type="GO" id="GO:0008168">
    <property type="term" value="F:methyltransferase activity"/>
    <property type="evidence" value="ECO:0007669"/>
    <property type="project" value="UniProtKB-KW"/>
</dbReference>
<evidence type="ECO:0000313" key="1">
    <source>
        <dbReference type="EMBL" id="MEP0819005.1"/>
    </source>
</evidence>
<sequence>MNQALQKKLAIEYQLAETTYAIAGKKLTIFNVANNYELLDKIDPDDFQKDERMPYWAEIWPASIALAEFILTHPQFQQARCLELGSGVGVVSVAGAIAGAQMLTTDYFTEALDFAQLNASANQVAIATQWLDWRDITLTQQFDYILAADVLYEERNHAPILQAIAQLLAPGGTAYISDPQRPIAKKFIELAAEHNFQLQTTTNPVPWRELTLSVDIHALSQNSRFSKEKQCKSQNLDFQKPYSLKIPSSTNLSFLSMQTDW</sequence>
<keyword evidence="1" id="KW-0489">Methyltransferase</keyword>
<dbReference type="SUPFAM" id="SSF53335">
    <property type="entry name" value="S-adenosyl-L-methionine-dependent methyltransferases"/>
    <property type="match status" value="1"/>
</dbReference>
<keyword evidence="2" id="KW-1185">Reference proteome</keyword>
<dbReference type="PANTHER" id="PTHR14614">
    <property type="entry name" value="HEPATOCELLULAR CARCINOMA-ASSOCIATED ANTIGEN"/>
    <property type="match status" value="1"/>
</dbReference>
<dbReference type="EMBL" id="JAMPKM010000011">
    <property type="protein sequence ID" value="MEP0819005.1"/>
    <property type="molecule type" value="Genomic_DNA"/>
</dbReference>
<accession>A0ABV0JD67</accession>
<proteinExistence type="predicted"/>
<dbReference type="Gene3D" id="3.40.50.150">
    <property type="entry name" value="Vaccinia Virus protein VP39"/>
    <property type="match status" value="1"/>
</dbReference>
<name>A0ABV0JD67_9CYAN</name>
<dbReference type="Pfam" id="PF10294">
    <property type="entry name" value="Methyltransf_16"/>
    <property type="match status" value="1"/>
</dbReference>
<dbReference type="GO" id="GO:0032259">
    <property type="term" value="P:methylation"/>
    <property type="evidence" value="ECO:0007669"/>
    <property type="project" value="UniProtKB-KW"/>
</dbReference>
<organism evidence="1 2">
    <name type="scientific">Trichocoleus desertorum GB2-A4</name>
    <dbReference type="NCBI Taxonomy" id="2933944"/>
    <lineage>
        <taxon>Bacteria</taxon>
        <taxon>Bacillati</taxon>
        <taxon>Cyanobacteriota</taxon>
        <taxon>Cyanophyceae</taxon>
        <taxon>Leptolyngbyales</taxon>
        <taxon>Trichocoleusaceae</taxon>
        <taxon>Trichocoleus</taxon>
    </lineage>
</organism>
<keyword evidence="1" id="KW-0808">Transferase</keyword>
<reference evidence="1 2" key="1">
    <citation type="submission" date="2022-04" db="EMBL/GenBank/DDBJ databases">
        <title>Positive selection, recombination, and allopatry shape intraspecific diversity of widespread and dominant cyanobacteria.</title>
        <authorList>
            <person name="Wei J."/>
            <person name="Shu W."/>
            <person name="Hu C."/>
        </authorList>
    </citation>
    <scope>NUCLEOTIDE SEQUENCE [LARGE SCALE GENOMIC DNA]</scope>
    <source>
        <strain evidence="1 2">GB2-A4</strain>
    </source>
</reference>
<dbReference type="InterPro" id="IPR029063">
    <property type="entry name" value="SAM-dependent_MTases_sf"/>
</dbReference>
<dbReference type="Proteomes" id="UP001464891">
    <property type="component" value="Unassembled WGS sequence"/>
</dbReference>
<protein>
    <submittedName>
        <fullName evidence="1">Methyltransferase domain-containing protein</fullName>
    </submittedName>
</protein>
<gene>
    <name evidence="1" type="ORF">NC998_18055</name>
</gene>
<dbReference type="CDD" id="cd02440">
    <property type="entry name" value="AdoMet_MTases"/>
    <property type="match status" value="1"/>
</dbReference>
<comment type="caution">
    <text evidence="1">The sequence shown here is derived from an EMBL/GenBank/DDBJ whole genome shotgun (WGS) entry which is preliminary data.</text>
</comment>
<dbReference type="InterPro" id="IPR019410">
    <property type="entry name" value="Methyltransf_16"/>
</dbReference>